<evidence type="ECO:0000313" key="3">
    <source>
        <dbReference type="Proteomes" id="UP001596266"/>
    </source>
</evidence>
<organism evidence="2 3">
    <name type="scientific">Luteococcus sanguinis</name>
    <dbReference type="NCBI Taxonomy" id="174038"/>
    <lineage>
        <taxon>Bacteria</taxon>
        <taxon>Bacillati</taxon>
        <taxon>Actinomycetota</taxon>
        <taxon>Actinomycetes</taxon>
        <taxon>Propionibacteriales</taxon>
        <taxon>Propionibacteriaceae</taxon>
        <taxon>Luteococcus</taxon>
    </lineage>
</organism>
<protein>
    <submittedName>
        <fullName evidence="2">Helix-turn-helix domain-containing protein</fullName>
    </submittedName>
</protein>
<gene>
    <name evidence="2" type="ORF">ACFP57_09500</name>
</gene>
<dbReference type="RefSeq" id="WP_343884589.1">
    <property type="nucleotide sequence ID" value="NZ_BAAAKI010000003.1"/>
</dbReference>
<keyword evidence="3" id="KW-1185">Reference proteome</keyword>
<evidence type="ECO:0000313" key="2">
    <source>
        <dbReference type="EMBL" id="MFC6397211.1"/>
    </source>
</evidence>
<name>A0ABW1X5Q4_9ACTN</name>
<comment type="caution">
    <text evidence="2">The sequence shown here is derived from an EMBL/GenBank/DDBJ whole genome shotgun (WGS) entry which is preliminary data.</text>
</comment>
<dbReference type="InterPro" id="IPR010093">
    <property type="entry name" value="SinI_DNA-bd"/>
</dbReference>
<dbReference type="Pfam" id="PF12728">
    <property type="entry name" value="HTH_17"/>
    <property type="match status" value="1"/>
</dbReference>
<proteinExistence type="predicted"/>
<dbReference type="NCBIfam" id="TIGR01764">
    <property type="entry name" value="excise"/>
    <property type="match status" value="1"/>
</dbReference>
<sequence length="101" mass="10991">MSRSLDVRDMAKRGDLVQGQAEELLSVEAVADHLGVSQMIVARLIDRGAIEAAGVGVHRKVRASEMERYILERKGKRHAALATLAGDIDADAPDDEAIRTR</sequence>
<dbReference type="EMBL" id="JBHSUA010000018">
    <property type="protein sequence ID" value="MFC6397211.1"/>
    <property type="molecule type" value="Genomic_DNA"/>
</dbReference>
<accession>A0ABW1X5Q4</accession>
<dbReference type="Proteomes" id="UP001596266">
    <property type="component" value="Unassembled WGS sequence"/>
</dbReference>
<reference evidence="3" key="1">
    <citation type="journal article" date="2019" name="Int. J. Syst. Evol. Microbiol.">
        <title>The Global Catalogue of Microorganisms (GCM) 10K type strain sequencing project: providing services to taxonomists for standard genome sequencing and annotation.</title>
        <authorList>
            <consortium name="The Broad Institute Genomics Platform"/>
            <consortium name="The Broad Institute Genome Sequencing Center for Infectious Disease"/>
            <person name="Wu L."/>
            <person name="Ma J."/>
        </authorList>
    </citation>
    <scope>NUCLEOTIDE SEQUENCE [LARGE SCALE GENOMIC DNA]</scope>
    <source>
        <strain evidence="3">CGMCC 1.15277</strain>
    </source>
</reference>
<evidence type="ECO:0000259" key="1">
    <source>
        <dbReference type="Pfam" id="PF12728"/>
    </source>
</evidence>
<dbReference type="InterPro" id="IPR041657">
    <property type="entry name" value="HTH_17"/>
</dbReference>
<feature type="domain" description="Helix-turn-helix" evidence="1">
    <location>
        <begin position="24"/>
        <end position="73"/>
    </location>
</feature>